<dbReference type="RefSeq" id="WP_073532533.1">
    <property type="nucleotide sequence ID" value="NZ_MJAO01000012.1"/>
</dbReference>
<organism evidence="1 2">
    <name type="scientific">Serratia marcescens</name>
    <dbReference type="NCBI Taxonomy" id="615"/>
    <lineage>
        <taxon>Bacteria</taxon>
        <taxon>Pseudomonadati</taxon>
        <taxon>Pseudomonadota</taxon>
        <taxon>Gammaproteobacteria</taxon>
        <taxon>Enterobacterales</taxon>
        <taxon>Yersiniaceae</taxon>
        <taxon>Serratia</taxon>
    </lineage>
</organism>
<dbReference type="OrthoDB" id="6488473at2"/>
<reference evidence="1 2" key="1">
    <citation type="submission" date="2016-09" db="EMBL/GenBank/DDBJ databases">
        <title>Serratia marcescens MSU-97 and epiphytic antimycotic-producing bacteria.</title>
        <authorList>
            <person name="Matilla M.A."/>
        </authorList>
    </citation>
    <scope>NUCLEOTIDE SEQUENCE [LARGE SCALE GENOMIC DNA]</scope>
    <source>
        <strain evidence="1 2">MSU-97</strain>
    </source>
</reference>
<sequence>MFLLGKLFGGKDNAKVRAIKRLPEVYADMVGEAGGCRLKHLRAEIGVFELHFSNVDGEKYTCQMSACVTGIDLVFATNNRSVLVSSPFTPEKLRPVLELALANSPVPLA</sequence>
<accession>A0A1Q4NZE2</accession>
<evidence type="ECO:0000313" key="1">
    <source>
        <dbReference type="EMBL" id="OKB66261.1"/>
    </source>
</evidence>
<name>A0A1Q4NZE2_SERMA</name>
<proteinExistence type="predicted"/>
<gene>
    <name evidence="1" type="ORF">BHU62_13600</name>
</gene>
<comment type="caution">
    <text evidence="1">The sequence shown here is derived from an EMBL/GenBank/DDBJ whole genome shotgun (WGS) entry which is preliminary data.</text>
</comment>
<evidence type="ECO:0000313" key="2">
    <source>
        <dbReference type="Proteomes" id="UP000185770"/>
    </source>
</evidence>
<dbReference type="AlphaFoldDB" id="A0A1Q4NZE2"/>
<protein>
    <submittedName>
        <fullName evidence="1">Uncharacterized protein</fullName>
    </submittedName>
</protein>
<dbReference type="EMBL" id="MJAO01000012">
    <property type="protein sequence ID" value="OKB66261.1"/>
    <property type="molecule type" value="Genomic_DNA"/>
</dbReference>
<dbReference type="Proteomes" id="UP000185770">
    <property type="component" value="Unassembled WGS sequence"/>
</dbReference>